<dbReference type="Pfam" id="PF00155">
    <property type="entry name" value="Aminotran_1_2"/>
    <property type="match status" value="1"/>
</dbReference>
<dbReference type="PANTHER" id="PTHR42832">
    <property type="entry name" value="AMINO ACID AMINOTRANSFERASE"/>
    <property type="match status" value="1"/>
</dbReference>
<evidence type="ECO:0000259" key="4">
    <source>
        <dbReference type="Pfam" id="PF00155"/>
    </source>
</evidence>
<dbReference type="InterPro" id="IPR015422">
    <property type="entry name" value="PyrdxlP-dep_Trfase_small"/>
</dbReference>
<evidence type="ECO:0000256" key="3">
    <source>
        <dbReference type="ARBA" id="ARBA00022679"/>
    </source>
</evidence>
<evidence type="ECO:0000256" key="1">
    <source>
        <dbReference type="ARBA" id="ARBA00001933"/>
    </source>
</evidence>
<proteinExistence type="predicted"/>
<dbReference type="RefSeq" id="WP_166935249.1">
    <property type="nucleotide sequence ID" value="NZ_BAAADD010000009.1"/>
</dbReference>
<keyword evidence="6" id="KW-1185">Reference proteome</keyword>
<dbReference type="Proteomes" id="UP001499951">
    <property type="component" value="Unassembled WGS sequence"/>
</dbReference>
<evidence type="ECO:0000313" key="5">
    <source>
        <dbReference type="EMBL" id="GAA0582150.1"/>
    </source>
</evidence>
<reference evidence="5 6" key="1">
    <citation type="journal article" date="2019" name="Int. J. Syst. Evol. Microbiol.">
        <title>The Global Catalogue of Microorganisms (GCM) 10K type strain sequencing project: providing services to taxonomists for standard genome sequencing and annotation.</title>
        <authorList>
            <consortium name="The Broad Institute Genomics Platform"/>
            <consortium name="The Broad Institute Genome Sequencing Center for Infectious Disease"/>
            <person name="Wu L."/>
            <person name="Ma J."/>
        </authorList>
    </citation>
    <scope>NUCLEOTIDE SEQUENCE [LARGE SCALE GENOMIC DNA]</scope>
    <source>
        <strain evidence="5 6">JCM 15089</strain>
    </source>
</reference>
<dbReference type="CDD" id="cd00609">
    <property type="entry name" value="AAT_like"/>
    <property type="match status" value="1"/>
</dbReference>
<evidence type="ECO:0000256" key="2">
    <source>
        <dbReference type="ARBA" id="ARBA00022576"/>
    </source>
</evidence>
<dbReference type="GO" id="GO:0008483">
    <property type="term" value="F:transaminase activity"/>
    <property type="evidence" value="ECO:0007669"/>
    <property type="project" value="UniProtKB-KW"/>
</dbReference>
<organism evidence="5 6">
    <name type="scientific">Rhizomicrobium electricum</name>
    <dbReference type="NCBI Taxonomy" id="480070"/>
    <lineage>
        <taxon>Bacteria</taxon>
        <taxon>Pseudomonadati</taxon>
        <taxon>Pseudomonadota</taxon>
        <taxon>Alphaproteobacteria</taxon>
        <taxon>Micropepsales</taxon>
        <taxon>Micropepsaceae</taxon>
        <taxon>Rhizomicrobium</taxon>
    </lineage>
</organism>
<dbReference type="PANTHER" id="PTHR42832:SF3">
    <property type="entry name" value="L-GLUTAMINE--4-(METHYLSULFANYL)-2-OXOBUTANOATE AMINOTRANSFERASE"/>
    <property type="match status" value="1"/>
</dbReference>
<feature type="domain" description="Aminotransferase class I/classII large" evidence="4">
    <location>
        <begin position="32"/>
        <end position="354"/>
    </location>
</feature>
<dbReference type="Gene3D" id="3.90.1150.10">
    <property type="entry name" value="Aspartate Aminotransferase, domain 1"/>
    <property type="match status" value="1"/>
</dbReference>
<dbReference type="EMBL" id="BAAADD010000009">
    <property type="protein sequence ID" value="GAA0582150.1"/>
    <property type="molecule type" value="Genomic_DNA"/>
</dbReference>
<dbReference type="InterPro" id="IPR004839">
    <property type="entry name" value="Aminotransferase_I/II_large"/>
</dbReference>
<name>A0ABN1F4F1_9PROT</name>
<evidence type="ECO:0000313" key="6">
    <source>
        <dbReference type="Proteomes" id="UP001499951"/>
    </source>
</evidence>
<dbReference type="Gene3D" id="3.40.640.10">
    <property type="entry name" value="Type I PLP-dependent aspartate aminotransferase-like (Major domain)"/>
    <property type="match status" value="1"/>
</dbReference>
<accession>A0ABN1F4F1</accession>
<keyword evidence="2 5" id="KW-0032">Aminotransferase</keyword>
<dbReference type="InterPro" id="IPR050881">
    <property type="entry name" value="LL-DAP_aminotransferase"/>
</dbReference>
<comment type="cofactor">
    <cofactor evidence="1">
        <name>pyridoxal 5'-phosphate</name>
        <dbReference type="ChEBI" id="CHEBI:597326"/>
    </cofactor>
</comment>
<sequence>MIFPGRLADLPQGSFAKLALLFEGVPPGDTPISLAVGDPRGEVPAFVRETIASHAHEFGQYPPIDGTPEWRAAAAGWLKRRFGAEINPDTQVLPLNGTREGLFLAPKIVTPDSKGGGRPVILLPNPFYQCYAAAIYAAGAEPVYVPARAETGFLPDYASLPLSVLNRTVAAYFCSPSNPEGAAAGEAYWQTVFALADAYEFTVFADECYADIYLDTPPLGALSVRRPPYDRLLSFHSLSKRSGLPGLRSGIVTGDPKLMTRFRAFRNYAGPQVPLPIQAASAACWNDEEHVRCNRAMYAERFELADQILGHLPGFTLPKGGFFLWLEVGDGEATALKLWREAGIKVLPGAYMGREIVPEKPRTNPGFPFIRIALVNDLSTIHAALVKIGSLLSEDGP</sequence>
<dbReference type="InterPro" id="IPR015424">
    <property type="entry name" value="PyrdxlP-dep_Trfase"/>
</dbReference>
<dbReference type="SUPFAM" id="SSF53383">
    <property type="entry name" value="PLP-dependent transferases"/>
    <property type="match status" value="1"/>
</dbReference>
<comment type="caution">
    <text evidence="5">The sequence shown here is derived from an EMBL/GenBank/DDBJ whole genome shotgun (WGS) entry which is preliminary data.</text>
</comment>
<protein>
    <submittedName>
        <fullName evidence="5">Aminotransferase class I/II-fold pyridoxal phosphate-dependent enzyme</fullName>
    </submittedName>
</protein>
<dbReference type="InterPro" id="IPR015421">
    <property type="entry name" value="PyrdxlP-dep_Trfase_major"/>
</dbReference>
<keyword evidence="3" id="KW-0808">Transferase</keyword>
<gene>
    <name evidence="5" type="ORF">GCM10008942_33850</name>
</gene>